<accession>A0AAW0R0X3</accession>
<dbReference type="EMBL" id="JAQQWP010000004">
    <property type="protein sequence ID" value="KAK8120860.1"/>
    <property type="molecule type" value="Genomic_DNA"/>
</dbReference>
<proteinExistence type="predicted"/>
<dbReference type="AlphaFoldDB" id="A0AAW0R0X3"/>
<keyword evidence="3" id="KW-0539">Nucleus</keyword>
<dbReference type="SMART" id="SM00906">
    <property type="entry name" value="Fungal_trans"/>
    <property type="match status" value="1"/>
</dbReference>
<dbReference type="InterPro" id="IPR001138">
    <property type="entry name" value="Zn2Cys6_DnaBD"/>
</dbReference>
<dbReference type="Proteomes" id="UP001392437">
    <property type="component" value="Unassembled WGS sequence"/>
</dbReference>
<dbReference type="SMART" id="SM00066">
    <property type="entry name" value="GAL4"/>
    <property type="match status" value="1"/>
</dbReference>
<evidence type="ECO:0000256" key="3">
    <source>
        <dbReference type="ARBA" id="ARBA00023242"/>
    </source>
</evidence>
<dbReference type="GO" id="GO:0000981">
    <property type="term" value="F:DNA-binding transcription factor activity, RNA polymerase II-specific"/>
    <property type="evidence" value="ECO:0007669"/>
    <property type="project" value="InterPro"/>
</dbReference>
<protein>
    <recommendedName>
        <fullName evidence="5">Zn(2)-C6 fungal-type domain-containing protein</fullName>
    </recommendedName>
</protein>
<dbReference type="GO" id="GO:0005634">
    <property type="term" value="C:nucleus"/>
    <property type="evidence" value="ECO:0007669"/>
    <property type="project" value="UniProtKB-SubCell"/>
</dbReference>
<dbReference type="Pfam" id="PF00172">
    <property type="entry name" value="Zn_clus"/>
    <property type="match status" value="1"/>
</dbReference>
<dbReference type="GO" id="GO:0003677">
    <property type="term" value="F:DNA binding"/>
    <property type="evidence" value="ECO:0007669"/>
    <property type="project" value="InterPro"/>
</dbReference>
<evidence type="ECO:0000256" key="4">
    <source>
        <dbReference type="SAM" id="MobiDB-lite"/>
    </source>
</evidence>
<dbReference type="Pfam" id="PF04082">
    <property type="entry name" value="Fungal_trans"/>
    <property type="match status" value="1"/>
</dbReference>
<dbReference type="PANTHER" id="PTHR31001:SF45">
    <property type="entry name" value="ZN(II)2CYS6 TRANSCRIPTION FACTOR (EUROFUNG)"/>
    <property type="match status" value="1"/>
</dbReference>
<name>A0AAW0R0X3_9PEZI</name>
<dbReference type="CDD" id="cd12148">
    <property type="entry name" value="fungal_TF_MHR"/>
    <property type="match status" value="1"/>
</dbReference>
<dbReference type="GO" id="GO:0008270">
    <property type="term" value="F:zinc ion binding"/>
    <property type="evidence" value="ECO:0007669"/>
    <property type="project" value="InterPro"/>
</dbReference>
<keyword evidence="7" id="KW-1185">Reference proteome</keyword>
<dbReference type="InterPro" id="IPR050613">
    <property type="entry name" value="Sec_Metabolite_Reg"/>
</dbReference>
<organism evidence="6 7">
    <name type="scientific">Apiospora kogelbergensis</name>
    <dbReference type="NCBI Taxonomy" id="1337665"/>
    <lineage>
        <taxon>Eukaryota</taxon>
        <taxon>Fungi</taxon>
        <taxon>Dikarya</taxon>
        <taxon>Ascomycota</taxon>
        <taxon>Pezizomycotina</taxon>
        <taxon>Sordariomycetes</taxon>
        <taxon>Xylariomycetidae</taxon>
        <taxon>Amphisphaeriales</taxon>
        <taxon>Apiosporaceae</taxon>
        <taxon>Apiospora</taxon>
    </lineage>
</organism>
<evidence type="ECO:0000313" key="6">
    <source>
        <dbReference type="EMBL" id="KAK8120860.1"/>
    </source>
</evidence>
<reference evidence="6 7" key="1">
    <citation type="submission" date="2023-01" db="EMBL/GenBank/DDBJ databases">
        <title>Analysis of 21 Apiospora genomes using comparative genomics revels a genus with tremendous synthesis potential of carbohydrate active enzymes and secondary metabolites.</title>
        <authorList>
            <person name="Sorensen T."/>
        </authorList>
    </citation>
    <scope>NUCLEOTIDE SEQUENCE [LARGE SCALE GENOMIC DNA]</scope>
    <source>
        <strain evidence="6 7">CBS 117206</strain>
    </source>
</reference>
<dbReference type="SUPFAM" id="SSF57701">
    <property type="entry name" value="Zn2/Cys6 DNA-binding domain"/>
    <property type="match status" value="1"/>
</dbReference>
<evidence type="ECO:0000313" key="7">
    <source>
        <dbReference type="Proteomes" id="UP001392437"/>
    </source>
</evidence>
<comment type="caution">
    <text evidence="6">The sequence shown here is derived from an EMBL/GenBank/DDBJ whole genome shotgun (WGS) entry which is preliminary data.</text>
</comment>
<feature type="region of interest" description="Disordered" evidence="4">
    <location>
        <begin position="88"/>
        <end position="143"/>
    </location>
</feature>
<evidence type="ECO:0000256" key="2">
    <source>
        <dbReference type="ARBA" id="ARBA00022723"/>
    </source>
</evidence>
<keyword evidence="2" id="KW-0479">Metal-binding</keyword>
<feature type="domain" description="Zn(2)-C6 fungal-type" evidence="5">
    <location>
        <begin position="25"/>
        <end position="53"/>
    </location>
</feature>
<dbReference type="GO" id="GO:0006351">
    <property type="term" value="P:DNA-templated transcription"/>
    <property type="evidence" value="ECO:0007669"/>
    <property type="project" value="InterPro"/>
</dbReference>
<evidence type="ECO:0000256" key="1">
    <source>
        <dbReference type="ARBA" id="ARBA00004123"/>
    </source>
</evidence>
<dbReference type="InterPro" id="IPR036864">
    <property type="entry name" value="Zn2-C6_fun-type_DNA-bd_sf"/>
</dbReference>
<gene>
    <name evidence="6" type="ORF">PG999_004980</name>
</gene>
<dbReference type="CDD" id="cd00067">
    <property type="entry name" value="GAL4"/>
    <property type="match status" value="1"/>
</dbReference>
<dbReference type="PANTHER" id="PTHR31001">
    <property type="entry name" value="UNCHARACTERIZED TRANSCRIPTIONAL REGULATORY PROTEIN"/>
    <property type="match status" value="1"/>
</dbReference>
<dbReference type="Gene3D" id="4.10.240.10">
    <property type="entry name" value="Zn(2)-C6 fungal-type DNA-binding domain"/>
    <property type="match status" value="1"/>
</dbReference>
<dbReference type="PROSITE" id="PS50048">
    <property type="entry name" value="ZN2_CY6_FUNGAL_2"/>
    <property type="match status" value="1"/>
</dbReference>
<comment type="subcellular location">
    <subcellularLocation>
        <location evidence="1">Nucleus</location>
    </subcellularLocation>
</comment>
<evidence type="ECO:0000259" key="5">
    <source>
        <dbReference type="PROSITE" id="PS50048"/>
    </source>
</evidence>
<sequence>MSSPHGPDSAPAAAAAGVKSQRVLACVLCQQRKVKCDRKFPCSGCAKHGIKCVPATQTRRRRRRFPERDLLARLRYYEDLLRQHKIKFDPLHGPSPSPANDLDDKDSPQDNYESGDEPTEPSEGAIAVGSPPPPATAYQAKDPSLTNDIDTLTLGISRLMVNTAMDQMFDNDDHILFGSRSSHNTVDLSTLHPEPIQIFRLWQIYLDNVDPLLKVTHTPTLQGRIVEAASKLKGIGSDLEALMFSIYSMAILSLDKDECQTMFGMDKSDLTTKYQFACQQALSNASFLRCDSRDCLTALFLYLLAVRDETMPSSLSSLLGLAIRIAERMGLDCEADLSTHSVLEAEMRRRLWWSLVIFDHRTREKTHMHSSSLVPTWDCKVPLNVNDCDLRAEMKEPPAEEGQGKPTEALFAVVRAEMADFVRNTPSHLEFTMPILKPIARSLPEGGDVSALHRIIAEKHLKHCDENNPLQLITIWIVRSYIAKNRLLAHYAQFYNLPAAGASKETATPQPPPPTEAQRAAALSYALAMLQCDEKVIASTLCKGYHWLLADQFPFPAYVYVVQELRRRPLARHAAQAWRIMSDSFMARFQSVGTRFKPMFNIFGNFILRAWDAFEAAQRRAIMRGGAGGEVEVKEEQGGELMPPPMVPRIRQQLAELAELALEEESQRKTADFTTSAAAASAASASASAGTPDLTSGSVGSSINTSALMDTDLDLNEFIMSMPMTGFGPNPNWAYSFDRVMQDSTRFDDTSADSLLFTNSGSGGFEGADPNSQIANLPVDLDLNQMYWNSAEWEAGRGW</sequence>
<dbReference type="InterPro" id="IPR007219">
    <property type="entry name" value="XnlR_reg_dom"/>
</dbReference>